<dbReference type="OrthoDB" id="9802991at2"/>
<accession>A0A1Q2D1F5</accession>
<keyword evidence="2" id="KW-0479">Metal-binding</keyword>
<dbReference type="Pfam" id="PF00753">
    <property type="entry name" value="Lactamase_B"/>
    <property type="match status" value="1"/>
</dbReference>
<evidence type="ECO:0000256" key="1">
    <source>
        <dbReference type="ARBA" id="ARBA00001947"/>
    </source>
</evidence>
<dbReference type="InterPro" id="IPR036866">
    <property type="entry name" value="RibonucZ/Hydroxyglut_hydro"/>
</dbReference>
<reference evidence="6 7" key="1">
    <citation type="journal article" date="2008" name="Int. J. Syst. Evol. Microbiol.">
        <title>Tessaracoccus flavescens sp. nov., isolated from marine sediment.</title>
        <authorList>
            <person name="Lee D.W."/>
            <person name="Lee S.D."/>
        </authorList>
    </citation>
    <scope>NUCLEOTIDE SEQUENCE [LARGE SCALE GENOMIC DNA]</scope>
    <source>
        <strain evidence="6 7">SST-39T</strain>
    </source>
</reference>
<dbReference type="EMBL" id="CP019607">
    <property type="protein sequence ID" value="AQP52143.1"/>
    <property type="molecule type" value="Genomic_DNA"/>
</dbReference>
<dbReference type="GO" id="GO:0016787">
    <property type="term" value="F:hydrolase activity"/>
    <property type="evidence" value="ECO:0007669"/>
    <property type="project" value="UniProtKB-KW"/>
</dbReference>
<dbReference type="RefSeq" id="WP_077352094.1">
    <property type="nucleotide sequence ID" value="NZ_CP019607.1"/>
</dbReference>
<keyword evidence="4" id="KW-0862">Zinc</keyword>
<dbReference type="SUPFAM" id="SSF56281">
    <property type="entry name" value="Metallo-hydrolase/oxidoreductase"/>
    <property type="match status" value="1"/>
</dbReference>
<keyword evidence="7" id="KW-1185">Reference proteome</keyword>
<evidence type="ECO:0000313" key="7">
    <source>
        <dbReference type="Proteomes" id="UP000188235"/>
    </source>
</evidence>
<dbReference type="InterPro" id="IPR051453">
    <property type="entry name" value="MBL_Glyoxalase_II"/>
</dbReference>
<evidence type="ECO:0000256" key="2">
    <source>
        <dbReference type="ARBA" id="ARBA00022723"/>
    </source>
</evidence>
<dbReference type="AlphaFoldDB" id="A0A1Q2D1F5"/>
<dbReference type="STRING" id="399497.BW733_16265"/>
<evidence type="ECO:0000313" key="6">
    <source>
        <dbReference type="EMBL" id="AQP52143.1"/>
    </source>
</evidence>
<evidence type="ECO:0000259" key="5">
    <source>
        <dbReference type="SMART" id="SM00849"/>
    </source>
</evidence>
<dbReference type="PANTHER" id="PTHR46233">
    <property type="entry name" value="HYDROXYACYLGLUTATHIONE HYDROLASE GLOC"/>
    <property type="match status" value="1"/>
</dbReference>
<dbReference type="CDD" id="cd06262">
    <property type="entry name" value="metallo-hydrolase-like_MBL-fold"/>
    <property type="match status" value="1"/>
</dbReference>
<sequence>MLVQPITVSPWQSNCYLVRVSEEASEVLIVDPGITAAGPVAAAIEELGLEPVALLGTHGHVDHVGDAHLLAARFGIPLYLADADQAWLTRPGEGLGPRGNEMMAQMTGSDQLPAVEDVRDLGEPFEAAGLTVTAFAAPGHTPGSTLLTVSEPGVEVVFTGDVLFNGTIGRTDLPGGSMEQMRESLARIAASFPTEVPLLPGHGEPTTLAAELSANPYLQNL</sequence>
<feature type="domain" description="Metallo-beta-lactamase" evidence="5">
    <location>
        <begin position="12"/>
        <end position="202"/>
    </location>
</feature>
<evidence type="ECO:0000256" key="4">
    <source>
        <dbReference type="ARBA" id="ARBA00022833"/>
    </source>
</evidence>
<organism evidence="6 7">
    <name type="scientific">Tessaracoccus flavescens</name>
    <dbReference type="NCBI Taxonomy" id="399497"/>
    <lineage>
        <taxon>Bacteria</taxon>
        <taxon>Bacillati</taxon>
        <taxon>Actinomycetota</taxon>
        <taxon>Actinomycetes</taxon>
        <taxon>Propionibacteriales</taxon>
        <taxon>Propionibacteriaceae</taxon>
        <taxon>Tessaracoccus</taxon>
    </lineage>
</organism>
<dbReference type="PANTHER" id="PTHR46233:SF3">
    <property type="entry name" value="HYDROXYACYLGLUTATHIONE HYDROLASE GLOC"/>
    <property type="match status" value="1"/>
</dbReference>
<name>A0A1Q2D1F5_9ACTN</name>
<proteinExistence type="predicted"/>
<dbReference type="GO" id="GO:0046872">
    <property type="term" value="F:metal ion binding"/>
    <property type="evidence" value="ECO:0007669"/>
    <property type="project" value="UniProtKB-KW"/>
</dbReference>
<comment type="cofactor">
    <cofactor evidence="1">
        <name>Zn(2+)</name>
        <dbReference type="ChEBI" id="CHEBI:29105"/>
    </cofactor>
</comment>
<protein>
    <recommendedName>
        <fullName evidence="5">Metallo-beta-lactamase domain-containing protein</fullName>
    </recommendedName>
</protein>
<dbReference type="KEGG" id="tfa:BW733_16265"/>
<gene>
    <name evidence="6" type="ORF">BW733_16265</name>
</gene>
<evidence type="ECO:0000256" key="3">
    <source>
        <dbReference type="ARBA" id="ARBA00022801"/>
    </source>
</evidence>
<dbReference type="SMART" id="SM00849">
    <property type="entry name" value="Lactamase_B"/>
    <property type="match status" value="1"/>
</dbReference>
<dbReference type="Proteomes" id="UP000188235">
    <property type="component" value="Chromosome"/>
</dbReference>
<dbReference type="InterPro" id="IPR001279">
    <property type="entry name" value="Metallo-B-lactamas"/>
</dbReference>
<keyword evidence="3" id="KW-0378">Hydrolase</keyword>
<dbReference type="Gene3D" id="3.60.15.10">
    <property type="entry name" value="Ribonuclease Z/Hydroxyacylglutathione hydrolase-like"/>
    <property type="match status" value="1"/>
</dbReference>